<sequence>MERLSLFEERLSEHFKALSRDRAEEHVFLIEHGLLPAEIAELIRAVGTRGSAVGFRSETWLPYRLSLGVALTEFGYQYRGTGTEFWGFAERGLGAEIGLAERPEITAVFKLLSRDYNIATPLNDRWSEAFGHIAWPIRNALVSREIHSPLARLVRGSLRASSSVAFNAAFVSALREIAAGLTSKRLEAWLWDENLALAIVRALADGSVKGLQVEQTFMERLEEDLRGNQEVRRLTLAARAATQANDHAPRKFPKPLYQLLMHDDEPVGLAIRGPSLDAVQLAHVDTLTGGESRDAILSVAGRSVPFREFLSGGLIFLGRPRALPAPDINGITDISETIASLVLPSENLLFVDVESDGYQPQILSGSRLSDDAAFFELRLADADPEDWGASLFGMRANSSEGAAKLSANGILIAQKELVEFFGGATLVQSDEEISQVEGHGLWVKAQLGSVDLEVRSTTDDFLSARALPIGDWVRVETQDEPCSLHFSDGRSKQVAKLAFRPVNSFEPLRIDVSPEQLTLNDVGAGLGSLDVRAPSKLDGATVHVTLMDVQGNHISSEIYVETLPGAVGFALDSMSQIRETARRWSFSGKTATIEAKVEGLASTFRLLPARHLDWVFDESQRTWISDDGRSIKSITFDAGGNPVLPLSEGENCDLLAELLLPDVEGDQELTLGRFFVNSEHLSLTDIGAASSLRIRKNRNSVDNADGLIAASEALVAWQSGNSTSLVADGIRRRVGASVEAGIVDAICGKDWLSVERKLDLSNSGFHESLVRYSLERKLAAGNDNFDELSEEQLRVLSKLLLIEFRKVLPSVSVLVIPDGDEWPALDDAVNEAWTNLASQLKEANGTSVDGDCIVLDGQWQKAVKDAREADLMRPLARKVLPITRSIGLLQLPYLDLGFDDLISELNSRHMDVKRTGRHIPPEALRALLSLFLRPSQTVENPDWRNLLVRFASDRFTARAVRYAALRYRAVH</sequence>
<comment type="caution">
    <text evidence="1">The sequence shown here is derived from an EMBL/GenBank/DDBJ whole genome shotgun (WGS) entry which is preliminary data.</text>
</comment>
<organism evidence="1 2">
    <name type="scientific">Roseovarius bejariae</name>
    <dbReference type="NCBI Taxonomy" id="2576383"/>
    <lineage>
        <taxon>Bacteria</taxon>
        <taxon>Pseudomonadati</taxon>
        <taxon>Pseudomonadota</taxon>
        <taxon>Alphaproteobacteria</taxon>
        <taxon>Rhodobacterales</taxon>
        <taxon>Roseobacteraceae</taxon>
        <taxon>Roseovarius</taxon>
    </lineage>
</organism>
<dbReference type="Proteomes" id="UP000564704">
    <property type="component" value="Unassembled WGS sequence"/>
</dbReference>
<dbReference type="OrthoDB" id="7053243at2"/>
<gene>
    <name evidence="1" type="ORF">FDP25_05820</name>
</gene>
<dbReference type="RefSeq" id="WP_154149811.1">
    <property type="nucleotide sequence ID" value="NZ_SZWE01000001.1"/>
</dbReference>
<accession>A0A844CZ89</accession>
<dbReference type="EMBL" id="SZWE01000001">
    <property type="protein sequence ID" value="MRU14943.1"/>
    <property type="molecule type" value="Genomic_DNA"/>
</dbReference>
<evidence type="ECO:0000313" key="2">
    <source>
        <dbReference type="Proteomes" id="UP000564704"/>
    </source>
</evidence>
<reference evidence="1 2" key="1">
    <citation type="submission" date="2019-05" db="EMBL/GenBank/DDBJ databases">
        <title>Roseovarius bejariae sp. nov., a moderately halophylic bacterium isolated from a saline soil in Rambla Salada (Murcia).</title>
        <authorList>
            <person name="Castro D.J."/>
            <person name="Gomez-Altuve A."/>
            <person name="Reina J.C."/>
            <person name="Rodriguez M."/>
            <person name="Sampedro I."/>
            <person name="Llamas I."/>
            <person name="Martinez-Checa F."/>
        </authorList>
    </citation>
    <scope>NUCLEOTIDE SEQUENCE [LARGE SCALE GENOMIC DNA]</scope>
    <source>
        <strain evidence="1 2">A21</strain>
    </source>
</reference>
<proteinExistence type="predicted"/>
<evidence type="ECO:0000313" key="1">
    <source>
        <dbReference type="EMBL" id="MRU14943.1"/>
    </source>
</evidence>
<name>A0A844CZ89_9RHOB</name>
<protein>
    <submittedName>
        <fullName evidence="1">Uncharacterized protein</fullName>
    </submittedName>
</protein>
<dbReference type="AlphaFoldDB" id="A0A844CZ89"/>
<keyword evidence="2" id="KW-1185">Reference proteome</keyword>